<gene>
    <name evidence="7" type="ORF">Pme01_00670</name>
</gene>
<evidence type="ECO:0000259" key="6">
    <source>
        <dbReference type="PROSITE" id="PS51884"/>
    </source>
</evidence>
<evidence type="ECO:0000313" key="7">
    <source>
        <dbReference type="EMBL" id="GII20470.1"/>
    </source>
</evidence>
<feature type="compositionally biased region" description="Low complexity" evidence="4">
    <location>
        <begin position="189"/>
        <end position="201"/>
    </location>
</feature>
<keyword evidence="5" id="KW-0732">Signal</keyword>
<dbReference type="AlphaFoldDB" id="A0A8J3T4M6"/>
<evidence type="ECO:0000256" key="5">
    <source>
        <dbReference type="SAM" id="SignalP"/>
    </source>
</evidence>
<dbReference type="Proteomes" id="UP000599074">
    <property type="component" value="Unassembled WGS sequence"/>
</dbReference>
<dbReference type="PROSITE" id="PS51884">
    <property type="entry name" value="CHAPLIN"/>
    <property type="match status" value="1"/>
</dbReference>
<name>A0A8J3T4M6_9ACTN</name>
<feature type="chain" id="PRO_5035266944" description="Chaplin domain-containing protein" evidence="5">
    <location>
        <begin position="27"/>
        <end position="243"/>
    </location>
</feature>
<dbReference type="InterPro" id="IPR005528">
    <property type="entry name" value="ChpA-H"/>
</dbReference>
<keyword evidence="1" id="KW-0964">Secreted</keyword>
<proteinExistence type="predicted"/>
<dbReference type="EMBL" id="BOON01000001">
    <property type="protein sequence ID" value="GII20470.1"/>
    <property type="molecule type" value="Genomic_DNA"/>
</dbReference>
<evidence type="ECO:0000313" key="8">
    <source>
        <dbReference type="Proteomes" id="UP000599074"/>
    </source>
</evidence>
<evidence type="ECO:0000256" key="1">
    <source>
        <dbReference type="ARBA" id="ARBA00022512"/>
    </source>
</evidence>
<keyword evidence="3" id="KW-0034">Amyloid</keyword>
<reference evidence="7" key="1">
    <citation type="submission" date="2021-01" db="EMBL/GenBank/DDBJ databases">
        <title>Whole genome shotgun sequence of Planosporangium mesophilum NBRC 109066.</title>
        <authorList>
            <person name="Komaki H."/>
            <person name="Tamura T."/>
        </authorList>
    </citation>
    <scope>NUCLEOTIDE SEQUENCE</scope>
    <source>
        <strain evidence="7">NBRC 109066</strain>
    </source>
</reference>
<feature type="compositionally biased region" description="Basic residues" evidence="4">
    <location>
        <begin position="229"/>
        <end position="243"/>
    </location>
</feature>
<accession>A0A8J3T4M6</accession>
<sequence length="243" mass="21927">MKVLVKAMAAGAIGCAGLLPAAAAHAAPGDPLPDGALRSLDTTLSTVGQGSGLFGGDGLLGGNQVDTTVQAPVNICDNSVAILGQSVAGSGGGAGAAGSGYGAPAGGGYGGGTGGGTGGDTCVVDTPGGGAGGGNGGDTPPGGDYGGPGGGSGGETPPETPTPPDTPGGGSGSETPPDTPGGSGGGTGTPITGTPVGALPVTGSASESLAAVGVLLVAGGAGAMIMARPARRRRPSPVPLGRR</sequence>
<feature type="region of interest" description="Disordered" evidence="4">
    <location>
        <begin position="120"/>
        <end position="201"/>
    </location>
</feature>
<keyword evidence="2" id="KW-0130">Cell adhesion</keyword>
<keyword evidence="8" id="KW-1185">Reference proteome</keyword>
<organism evidence="7 8">
    <name type="scientific">Planosporangium mesophilum</name>
    <dbReference type="NCBI Taxonomy" id="689768"/>
    <lineage>
        <taxon>Bacteria</taxon>
        <taxon>Bacillati</taxon>
        <taxon>Actinomycetota</taxon>
        <taxon>Actinomycetes</taxon>
        <taxon>Micromonosporales</taxon>
        <taxon>Micromonosporaceae</taxon>
        <taxon>Planosporangium</taxon>
    </lineage>
</organism>
<evidence type="ECO:0000256" key="2">
    <source>
        <dbReference type="ARBA" id="ARBA00022889"/>
    </source>
</evidence>
<dbReference type="RefSeq" id="WP_168113225.1">
    <property type="nucleotide sequence ID" value="NZ_BOON01000001.1"/>
</dbReference>
<feature type="domain" description="Chaplin" evidence="6">
    <location>
        <begin position="56"/>
        <end position="96"/>
    </location>
</feature>
<comment type="caution">
    <text evidence="7">The sequence shown here is derived from an EMBL/GenBank/DDBJ whole genome shotgun (WGS) entry which is preliminary data.</text>
</comment>
<feature type="signal peptide" evidence="5">
    <location>
        <begin position="1"/>
        <end position="26"/>
    </location>
</feature>
<feature type="region of interest" description="Disordered" evidence="4">
    <location>
        <begin position="221"/>
        <end position="243"/>
    </location>
</feature>
<evidence type="ECO:0000256" key="4">
    <source>
        <dbReference type="SAM" id="MobiDB-lite"/>
    </source>
</evidence>
<protein>
    <recommendedName>
        <fullName evidence="6">Chaplin domain-containing protein</fullName>
    </recommendedName>
</protein>
<evidence type="ECO:0000256" key="3">
    <source>
        <dbReference type="ARBA" id="ARBA00023087"/>
    </source>
</evidence>
<keyword evidence="1" id="KW-0134">Cell wall</keyword>
<dbReference type="GO" id="GO:0007155">
    <property type="term" value="P:cell adhesion"/>
    <property type="evidence" value="ECO:0007669"/>
    <property type="project" value="UniProtKB-KW"/>
</dbReference>
<feature type="compositionally biased region" description="Gly residues" evidence="4">
    <location>
        <begin position="127"/>
        <end position="154"/>
    </location>
</feature>